<reference evidence="2" key="1">
    <citation type="journal article" date="2020" name="mSystems">
        <title>Genome- and Community-Level Interaction Insights into Carbon Utilization and Element Cycling Functions of Hydrothermarchaeota in Hydrothermal Sediment.</title>
        <authorList>
            <person name="Zhou Z."/>
            <person name="Liu Y."/>
            <person name="Xu W."/>
            <person name="Pan J."/>
            <person name="Luo Z.H."/>
            <person name="Li M."/>
        </authorList>
    </citation>
    <scope>NUCLEOTIDE SEQUENCE [LARGE SCALE GENOMIC DNA]</scope>
    <source>
        <strain evidence="2">SpSt-210</strain>
    </source>
</reference>
<protein>
    <submittedName>
        <fullName evidence="2">GTP-binding protein</fullName>
    </submittedName>
</protein>
<dbReference type="Gene3D" id="3.40.50.300">
    <property type="entry name" value="P-loop containing nucleotide triphosphate hydrolases"/>
    <property type="match status" value="1"/>
</dbReference>
<dbReference type="EMBL" id="DSIY01000039">
    <property type="protein sequence ID" value="HEG90168.1"/>
    <property type="molecule type" value="Genomic_DNA"/>
</dbReference>
<dbReference type="SMART" id="SM00174">
    <property type="entry name" value="RHO"/>
    <property type="match status" value="1"/>
</dbReference>
<dbReference type="NCBIfam" id="TIGR00231">
    <property type="entry name" value="small_GTP"/>
    <property type="match status" value="1"/>
</dbReference>
<evidence type="ECO:0000313" key="2">
    <source>
        <dbReference type="EMBL" id="HEG90168.1"/>
    </source>
</evidence>
<dbReference type="InterPro" id="IPR005225">
    <property type="entry name" value="Small_GTP-bd"/>
</dbReference>
<organism evidence="2">
    <name type="scientific">Thermorudis peleae</name>
    <dbReference type="NCBI Taxonomy" id="1382356"/>
    <lineage>
        <taxon>Bacteria</taxon>
        <taxon>Pseudomonadati</taxon>
        <taxon>Thermomicrobiota</taxon>
        <taxon>Thermomicrobia</taxon>
        <taxon>Thermomicrobia incertae sedis</taxon>
        <taxon>Thermorudis</taxon>
    </lineage>
</organism>
<gene>
    <name evidence="2" type="ORF">ENP34_01790</name>
</gene>
<proteinExistence type="predicted"/>
<dbReference type="PRINTS" id="PR00449">
    <property type="entry name" value="RASTRNSFRMNG"/>
</dbReference>
<dbReference type="SMART" id="SM00175">
    <property type="entry name" value="RAB"/>
    <property type="match status" value="1"/>
</dbReference>
<comment type="caution">
    <text evidence="2">The sequence shown here is derived from an EMBL/GenBank/DDBJ whole genome shotgun (WGS) entry which is preliminary data.</text>
</comment>
<sequence>MQKTLKVIVGGEGNVGKTSLVRRYARGKFSQARQVTLGIDITTQEFRIDDSPVKLAIWDIEGQSGNRPVFYLGAQAAMLVYDVTNVQTLERLIEWCRRCREYAPDAGLLIVGNKADLVPTFPLFWGRVFARLVQAPHAVVSAKTGHNVRSAFEFLATTAVRRATRQPA</sequence>
<dbReference type="InterPro" id="IPR027417">
    <property type="entry name" value="P-loop_NTPase"/>
</dbReference>
<dbReference type="GO" id="GO:0005525">
    <property type="term" value="F:GTP binding"/>
    <property type="evidence" value="ECO:0007669"/>
    <property type="project" value="InterPro"/>
</dbReference>
<dbReference type="Pfam" id="PF00071">
    <property type="entry name" value="Ras"/>
    <property type="match status" value="1"/>
</dbReference>
<dbReference type="CDD" id="cd00154">
    <property type="entry name" value="Rab"/>
    <property type="match status" value="1"/>
</dbReference>
<dbReference type="AlphaFoldDB" id="A0A831TF63"/>
<dbReference type="SMART" id="SM00173">
    <property type="entry name" value="RAS"/>
    <property type="match status" value="1"/>
</dbReference>
<dbReference type="InterPro" id="IPR001806">
    <property type="entry name" value="Small_GTPase"/>
</dbReference>
<dbReference type="PANTHER" id="PTHR47978">
    <property type="match status" value="1"/>
</dbReference>
<name>A0A831TF63_9BACT</name>
<dbReference type="GO" id="GO:0003924">
    <property type="term" value="F:GTPase activity"/>
    <property type="evidence" value="ECO:0007669"/>
    <property type="project" value="InterPro"/>
</dbReference>
<keyword evidence="1" id="KW-0547">Nucleotide-binding</keyword>
<dbReference type="PROSITE" id="PS51419">
    <property type="entry name" value="RAB"/>
    <property type="match status" value="1"/>
</dbReference>
<evidence type="ECO:0000256" key="1">
    <source>
        <dbReference type="ARBA" id="ARBA00022741"/>
    </source>
</evidence>
<accession>A0A831TF63</accession>
<dbReference type="SUPFAM" id="SSF52540">
    <property type="entry name" value="P-loop containing nucleoside triphosphate hydrolases"/>
    <property type="match status" value="1"/>
</dbReference>